<evidence type="ECO:0000256" key="5">
    <source>
        <dbReference type="ARBA" id="ARBA00022679"/>
    </source>
</evidence>
<dbReference type="Gene3D" id="1.20.120.1630">
    <property type="match status" value="1"/>
</dbReference>
<feature type="transmembrane region" description="Helical" evidence="18">
    <location>
        <begin position="119"/>
        <end position="137"/>
    </location>
</feature>
<evidence type="ECO:0000256" key="3">
    <source>
        <dbReference type="ARBA" id="ARBA00022516"/>
    </source>
</evidence>
<dbReference type="PANTHER" id="PTHR15458">
    <property type="entry name" value="PHOSPHATIDYLETHANOLAMINE N-METHYLTRANSFERASE"/>
    <property type="match status" value="1"/>
</dbReference>
<evidence type="ECO:0000256" key="7">
    <source>
        <dbReference type="ARBA" id="ARBA00022692"/>
    </source>
</evidence>
<evidence type="ECO:0000256" key="13">
    <source>
        <dbReference type="ARBA" id="ARBA00023209"/>
    </source>
</evidence>
<evidence type="ECO:0000256" key="15">
    <source>
        <dbReference type="ARBA" id="ARBA00051252"/>
    </source>
</evidence>
<name>A0A4P9WF58_9FUNG</name>
<reference evidence="20" key="1">
    <citation type="journal article" date="2018" name="Nat. Microbiol.">
        <title>Leveraging single-cell genomics to expand the fungal tree of life.</title>
        <authorList>
            <person name="Ahrendt S.R."/>
            <person name="Quandt C.A."/>
            <person name="Ciobanu D."/>
            <person name="Clum A."/>
            <person name="Salamov A."/>
            <person name="Andreopoulos B."/>
            <person name="Cheng J.F."/>
            <person name="Woyke T."/>
            <person name="Pelin A."/>
            <person name="Henrissat B."/>
            <person name="Reynolds N.K."/>
            <person name="Benny G.L."/>
            <person name="Smith M.E."/>
            <person name="James T.Y."/>
            <person name="Grigoriev I.V."/>
        </authorList>
    </citation>
    <scope>NUCLEOTIDE SEQUENCE [LARGE SCALE GENOMIC DNA]</scope>
</reference>
<evidence type="ECO:0000313" key="19">
    <source>
        <dbReference type="EMBL" id="RKO89938.1"/>
    </source>
</evidence>
<dbReference type="InterPro" id="IPR007318">
    <property type="entry name" value="Phopholipid_MeTrfase"/>
</dbReference>
<keyword evidence="11 17" id="KW-0496">Mitochondrion</keyword>
<keyword evidence="12 17" id="KW-0472">Membrane</keyword>
<feature type="binding site" evidence="17">
    <location>
        <begin position="100"/>
        <end position="102"/>
    </location>
    <ligand>
        <name>S-adenosyl-L-methionine</name>
        <dbReference type="ChEBI" id="CHEBI:59789"/>
    </ligand>
</feature>
<dbReference type="PANTHER" id="PTHR15458:SF5">
    <property type="entry name" value="PHOSPHATIDYLETHANOLAMINE N-METHYLTRANSFERASE"/>
    <property type="match status" value="1"/>
</dbReference>
<evidence type="ECO:0000256" key="9">
    <source>
        <dbReference type="ARBA" id="ARBA00022989"/>
    </source>
</evidence>
<evidence type="ECO:0000256" key="11">
    <source>
        <dbReference type="ARBA" id="ARBA00023128"/>
    </source>
</evidence>
<evidence type="ECO:0000313" key="20">
    <source>
        <dbReference type="Proteomes" id="UP000269721"/>
    </source>
</evidence>
<evidence type="ECO:0000256" key="2">
    <source>
        <dbReference type="ARBA" id="ARBA00005189"/>
    </source>
</evidence>
<evidence type="ECO:0000256" key="16">
    <source>
        <dbReference type="ARBA" id="ARBA00052459"/>
    </source>
</evidence>
<dbReference type="AlphaFoldDB" id="A0A4P9WF58"/>
<feature type="topological domain" description="Cytoplasmic" evidence="17">
    <location>
        <begin position="181"/>
        <end position="201"/>
    </location>
</feature>
<keyword evidence="8 17" id="KW-0256">Endoplasmic reticulum</keyword>
<dbReference type="UniPathway" id="UPA00753"/>
<feature type="topological domain" description="Cytoplasmic" evidence="17">
    <location>
        <begin position="69"/>
        <end position="95"/>
    </location>
</feature>
<dbReference type="PROSITE" id="PS51599">
    <property type="entry name" value="SAM_PEMT_PEM2"/>
    <property type="match status" value="1"/>
</dbReference>
<keyword evidence="9 17" id="KW-1133">Transmembrane helix</keyword>
<feature type="topological domain" description="Lumenal" evidence="17">
    <location>
        <begin position="117"/>
        <end position="159"/>
    </location>
</feature>
<feature type="transmembrane region" description="Helical" evidence="18">
    <location>
        <begin position="157"/>
        <end position="178"/>
    </location>
</feature>
<dbReference type="PIRSF" id="PIRSF005444">
    <property type="entry name" value="PEMT"/>
    <property type="match status" value="1"/>
</dbReference>
<keyword evidence="3 17" id="KW-0444">Lipid biosynthesis</keyword>
<dbReference type="HAMAP" id="MF_03216">
    <property type="entry name" value="PLMT"/>
    <property type="match status" value="1"/>
</dbReference>
<keyword evidence="4 17" id="KW-0489">Methyltransferase</keyword>
<comment type="catalytic activity">
    <reaction evidence="15">
        <text>a 1,2-diacyl-sn-glycero-3-phospho-N,N-dimethylethanolamine + S-adenosyl-L-methionine = a 1,2-diacyl-sn-glycero-3-phosphocholine + S-adenosyl-L-homocysteine + H(+)</text>
        <dbReference type="Rhea" id="RHEA:32739"/>
        <dbReference type="ChEBI" id="CHEBI:15378"/>
        <dbReference type="ChEBI" id="CHEBI:57643"/>
        <dbReference type="ChEBI" id="CHEBI:57856"/>
        <dbReference type="ChEBI" id="CHEBI:59789"/>
        <dbReference type="ChEBI" id="CHEBI:64572"/>
        <dbReference type="EC" id="2.1.1.71"/>
    </reaction>
</comment>
<feature type="intramembrane region" description="Helical" evidence="17">
    <location>
        <begin position="15"/>
        <end position="35"/>
    </location>
</feature>
<feature type="transmembrane region" description="Helical" evidence="18">
    <location>
        <begin position="16"/>
        <end position="35"/>
    </location>
</feature>
<feature type="transmembrane region" description="Helical" evidence="18">
    <location>
        <begin position="47"/>
        <end position="68"/>
    </location>
</feature>
<keyword evidence="14 17" id="KW-1208">Phospholipid metabolism</keyword>
<evidence type="ECO:0000256" key="14">
    <source>
        <dbReference type="ARBA" id="ARBA00023264"/>
    </source>
</evidence>
<dbReference type="FunFam" id="1.20.120.1630:FF:000005">
    <property type="entry name" value="Phosphatidylethanolamine N-methyltransferase"/>
    <property type="match status" value="1"/>
</dbReference>
<dbReference type="EMBL" id="KZ995808">
    <property type="protein sequence ID" value="RKO89938.1"/>
    <property type="molecule type" value="Genomic_DNA"/>
</dbReference>
<keyword evidence="10 17" id="KW-0443">Lipid metabolism</keyword>
<comment type="function">
    <text evidence="17">Catalyzes the second two steps of the methylation pathway of phosphatidylcholine biosynthesis, the SAM-dependent methylation of phosphatidylmonomethylethanolamine (PMME) to phosphatidyldimethylethanolamine (PDME) and of PDME to phosphatidylcholine (PC).</text>
</comment>
<evidence type="ECO:0000256" key="8">
    <source>
        <dbReference type="ARBA" id="ARBA00022824"/>
    </source>
</evidence>
<keyword evidence="20" id="KW-1185">Reference proteome</keyword>
<evidence type="ECO:0000256" key="12">
    <source>
        <dbReference type="ARBA" id="ARBA00023136"/>
    </source>
</evidence>
<comment type="similarity">
    <text evidence="17">Belongs to the class VI-like SAM-binding methyltransferase superfamily. PEMT/PEM2 methyltransferase family.</text>
</comment>
<dbReference type="EC" id="2.1.1.71" evidence="17"/>
<evidence type="ECO:0000256" key="10">
    <source>
        <dbReference type="ARBA" id="ARBA00023098"/>
    </source>
</evidence>
<comment type="subcellular location">
    <subcellularLocation>
        <location evidence="17">Endoplasmic reticulum membrane</location>
        <topology evidence="17">Multi-pass membrane protein</topology>
    </subcellularLocation>
    <subcellularLocation>
        <location evidence="17">Mitochondrion membrane</location>
        <topology evidence="17">Multi-pass membrane protein</topology>
    </subcellularLocation>
</comment>
<comment type="pathway">
    <text evidence="1 17">Phospholipid metabolism; phosphatidylcholine biosynthesis.</text>
</comment>
<keyword evidence="7 17" id="KW-0812">Transmembrane</keyword>
<feature type="topological domain" description="Lumenal" evidence="17">
    <location>
        <begin position="36"/>
        <end position="47"/>
    </location>
</feature>
<dbReference type="InterPro" id="IPR024960">
    <property type="entry name" value="PEMT/MFAP"/>
</dbReference>
<dbReference type="GO" id="GO:0006656">
    <property type="term" value="P:phosphatidylcholine biosynthetic process"/>
    <property type="evidence" value="ECO:0007669"/>
    <property type="project" value="UniProtKB-UniRule"/>
</dbReference>
<keyword evidence="5 17" id="KW-0808">Transferase</keyword>
<gene>
    <name evidence="19" type="ORF">BDK51DRAFT_25055</name>
</gene>
<accession>A0A4P9WF58</accession>
<organism evidence="19 20">
    <name type="scientific">Blyttiomyces helicus</name>
    <dbReference type="NCBI Taxonomy" id="388810"/>
    <lineage>
        <taxon>Eukaryota</taxon>
        <taxon>Fungi</taxon>
        <taxon>Fungi incertae sedis</taxon>
        <taxon>Chytridiomycota</taxon>
        <taxon>Chytridiomycota incertae sedis</taxon>
        <taxon>Chytridiomycetes</taxon>
        <taxon>Chytridiomycetes incertae sedis</taxon>
        <taxon>Blyttiomyces</taxon>
    </lineage>
</organism>
<comment type="catalytic activity">
    <reaction evidence="16 17">
        <text>a 1,2-diacyl-sn-glycero-3-phospho-N-methylethanolamine + S-adenosyl-L-methionine = a 1,2-diacyl-sn-glycero-3-phospho-N,N-dimethylethanolamine + S-adenosyl-L-homocysteine + H(+)</text>
        <dbReference type="Rhea" id="RHEA:32735"/>
        <dbReference type="ChEBI" id="CHEBI:15378"/>
        <dbReference type="ChEBI" id="CHEBI:57856"/>
        <dbReference type="ChEBI" id="CHEBI:59789"/>
        <dbReference type="ChEBI" id="CHEBI:64572"/>
        <dbReference type="ChEBI" id="CHEBI:64573"/>
        <dbReference type="EC" id="2.1.1.71"/>
    </reaction>
</comment>
<dbReference type="GO" id="GO:0000773">
    <property type="term" value="F:phosphatidyl-N-methylethanolamine N-methyltransferase activity"/>
    <property type="evidence" value="ECO:0007669"/>
    <property type="project" value="UniProtKB-UniRule"/>
</dbReference>
<dbReference type="GO" id="GO:0031966">
    <property type="term" value="C:mitochondrial membrane"/>
    <property type="evidence" value="ECO:0007669"/>
    <property type="project" value="UniProtKB-SubCell"/>
</dbReference>
<dbReference type="Pfam" id="PF04191">
    <property type="entry name" value="PEMT"/>
    <property type="match status" value="1"/>
</dbReference>
<keyword evidence="6 17" id="KW-0949">S-adenosyl-L-methionine</keyword>
<evidence type="ECO:0000256" key="6">
    <source>
        <dbReference type="ARBA" id="ARBA00022691"/>
    </source>
</evidence>
<dbReference type="GO" id="GO:0032259">
    <property type="term" value="P:methylation"/>
    <property type="evidence" value="ECO:0007669"/>
    <property type="project" value="UniProtKB-KW"/>
</dbReference>
<evidence type="ECO:0000256" key="1">
    <source>
        <dbReference type="ARBA" id="ARBA00004969"/>
    </source>
</evidence>
<proteinExistence type="inferred from homology"/>
<keyword evidence="13 17" id="KW-0594">Phospholipid biosynthesis</keyword>
<feature type="binding site" evidence="17">
    <location>
        <begin position="182"/>
        <end position="183"/>
    </location>
    <ligand>
        <name>S-adenosyl-L-methionine</name>
        <dbReference type="ChEBI" id="CHEBI:59789"/>
    </ligand>
</feature>
<evidence type="ECO:0000256" key="18">
    <source>
        <dbReference type="SAM" id="Phobius"/>
    </source>
</evidence>
<evidence type="ECO:0000256" key="4">
    <source>
        <dbReference type="ARBA" id="ARBA00022603"/>
    </source>
</evidence>
<sequence>MDPSQFLSSVDVTQPSFWISAGSIVFNPLMWNIVARNEYRNKTIAKVLGSPLAGCYFLAFTIFTLGLLRDWLFTVALKDQPTLPILEHLLIKIYAGLLVAVGNVLVLTSMFKLGVTGTYLGDYFGILMEERVVGFPFNVLENPMYFGSTMCFFGGALWSASPAGVVLSLVVHFVYAAAIRYEGPFTTMIYQKRDESRKKAR</sequence>
<evidence type="ECO:0000256" key="17">
    <source>
        <dbReference type="HAMAP-Rule" id="MF_03216"/>
    </source>
</evidence>
<dbReference type="GO" id="GO:0005789">
    <property type="term" value="C:endoplasmic reticulum membrane"/>
    <property type="evidence" value="ECO:0007669"/>
    <property type="project" value="UniProtKB-SubCell"/>
</dbReference>
<dbReference type="Proteomes" id="UP000269721">
    <property type="component" value="Unassembled WGS sequence"/>
</dbReference>
<comment type="pathway">
    <text evidence="2">Lipid metabolism.</text>
</comment>
<feature type="topological domain" description="Lumenal" evidence="17">
    <location>
        <begin position="1"/>
        <end position="14"/>
    </location>
</feature>
<feature type="transmembrane region" description="Helical" evidence="18">
    <location>
        <begin position="88"/>
        <end position="107"/>
    </location>
</feature>
<dbReference type="OrthoDB" id="8300106at2759"/>
<protein>
    <recommendedName>
        <fullName evidence="17">Phosphatidyl-N-methylethanolamine N-methyltransferase</fullName>
        <ecNumber evidence="17">2.1.1.71</ecNumber>
    </recommendedName>
    <alternativeName>
        <fullName evidence="17">Phospholipid methyltransferase</fullName>
        <shortName evidence="17">PLMT</shortName>
    </alternativeName>
</protein>